<evidence type="ECO:0000313" key="2">
    <source>
        <dbReference type="EMBL" id="MBM3093779.1"/>
    </source>
</evidence>
<keyword evidence="3" id="KW-1185">Reference proteome</keyword>
<gene>
    <name evidence="2" type="ORF">GFB56_23740</name>
</gene>
<dbReference type="RefSeq" id="WP_203528750.1">
    <property type="nucleotide sequence ID" value="NZ_CP083371.1"/>
</dbReference>
<evidence type="ECO:0000256" key="1">
    <source>
        <dbReference type="SAM" id="MobiDB-lite"/>
    </source>
</evidence>
<dbReference type="EMBL" id="WXFA01000018">
    <property type="protein sequence ID" value="MBM3093779.1"/>
    <property type="molecule type" value="Genomic_DNA"/>
</dbReference>
<proteinExistence type="predicted"/>
<name>A0AAW4FR33_9HYPH</name>
<dbReference type="AlphaFoldDB" id="A0AAW4FR33"/>
<accession>A0AAW4FR33</accession>
<dbReference type="Proteomes" id="UP000744980">
    <property type="component" value="Unassembled WGS sequence"/>
</dbReference>
<feature type="region of interest" description="Disordered" evidence="1">
    <location>
        <begin position="182"/>
        <end position="225"/>
    </location>
</feature>
<comment type="caution">
    <text evidence="2">The sequence shown here is derived from an EMBL/GenBank/DDBJ whole genome shotgun (WGS) entry which is preliminary data.</text>
</comment>
<sequence>MMGWRPNVCGFDPMPVLFVELAETCAPTISSEILAAVVSIESGIAPLAIRINSDYPLGAPPRDIVEAADIATRLIAEGHSVDLGLGGLSPSDLASMGMSIVDGFDPCENLKATAHLLTQYRVAADRAGFEGTELEAVTLRAYFGRGDAKIGEIVGYDRRVQIEEERLKPRLAELVLEDVTQQARSPHRAMGGGDIDPMPNEGVPPGGAVKAQEVQPLSRGGQDDWDVFASKAGSSVVVFSKQ</sequence>
<reference evidence="2 3" key="1">
    <citation type="submission" date="2020-01" db="EMBL/GenBank/DDBJ databases">
        <title>Draft genome assembly of Ensifer adhaerens T173.</title>
        <authorList>
            <person name="Craig J.E."/>
            <person name="Stinchcombe J.R."/>
        </authorList>
    </citation>
    <scope>NUCLEOTIDE SEQUENCE [LARGE SCALE GENOMIC DNA]</scope>
    <source>
        <strain evidence="2 3">T173</strain>
    </source>
</reference>
<organism evidence="2 3">
    <name type="scientific">Ensifer canadensis</name>
    <dbReference type="NCBI Taxonomy" id="555315"/>
    <lineage>
        <taxon>Bacteria</taxon>
        <taxon>Pseudomonadati</taxon>
        <taxon>Pseudomonadota</taxon>
        <taxon>Alphaproteobacteria</taxon>
        <taxon>Hyphomicrobiales</taxon>
        <taxon>Rhizobiaceae</taxon>
        <taxon>Sinorhizobium/Ensifer group</taxon>
        <taxon>Ensifer</taxon>
    </lineage>
</organism>
<evidence type="ECO:0000313" key="3">
    <source>
        <dbReference type="Proteomes" id="UP000744980"/>
    </source>
</evidence>
<protein>
    <submittedName>
        <fullName evidence="2">Transglycosylase SLT domain-containing protein</fullName>
    </submittedName>
</protein>